<keyword evidence="2" id="KW-1185">Reference proteome</keyword>
<evidence type="ECO:0000313" key="2">
    <source>
        <dbReference type="Proteomes" id="UP001500730"/>
    </source>
</evidence>
<evidence type="ECO:0008006" key="3">
    <source>
        <dbReference type="Google" id="ProtNLM"/>
    </source>
</evidence>
<name>A0ABN3LCQ1_9MICO</name>
<sequence length="152" mass="16833">MPDSLMAITATGTESRAPRRRWRGPRWSFVVLVCCLLLAGALVSRGTELVSRHASPYAALDAYTAAVTAGDRSSLDAVIADGARRQALVDRHAEQPMTPTTVSMQMMESAAWWTIEIRYELPGQQSYLEHLLVHPRDDSLDRPIDYVVEPAP</sequence>
<evidence type="ECO:0000313" key="1">
    <source>
        <dbReference type="EMBL" id="GAA2481920.1"/>
    </source>
</evidence>
<proteinExistence type="predicted"/>
<accession>A0ABN3LCQ1</accession>
<organism evidence="1 2">
    <name type="scientific">Terrabacter carboxydivorans</name>
    <dbReference type="NCBI Taxonomy" id="619730"/>
    <lineage>
        <taxon>Bacteria</taxon>
        <taxon>Bacillati</taxon>
        <taxon>Actinomycetota</taxon>
        <taxon>Actinomycetes</taxon>
        <taxon>Micrococcales</taxon>
        <taxon>Intrasporangiaceae</taxon>
        <taxon>Terrabacter</taxon>
    </lineage>
</organism>
<protein>
    <recommendedName>
        <fullName evidence="3">DUF4845 domain-containing protein</fullName>
    </recommendedName>
</protein>
<reference evidence="1 2" key="1">
    <citation type="journal article" date="2019" name="Int. J. Syst. Evol. Microbiol.">
        <title>The Global Catalogue of Microorganisms (GCM) 10K type strain sequencing project: providing services to taxonomists for standard genome sequencing and annotation.</title>
        <authorList>
            <consortium name="The Broad Institute Genomics Platform"/>
            <consortium name="The Broad Institute Genome Sequencing Center for Infectious Disease"/>
            <person name="Wu L."/>
            <person name="Ma J."/>
        </authorList>
    </citation>
    <scope>NUCLEOTIDE SEQUENCE [LARGE SCALE GENOMIC DNA]</scope>
    <source>
        <strain evidence="1 2">JCM 16259</strain>
    </source>
</reference>
<dbReference type="EMBL" id="BAAARE010000007">
    <property type="protein sequence ID" value="GAA2481920.1"/>
    <property type="molecule type" value="Genomic_DNA"/>
</dbReference>
<gene>
    <name evidence="1" type="ORF">GCM10009858_19630</name>
</gene>
<dbReference type="Proteomes" id="UP001500730">
    <property type="component" value="Unassembled WGS sequence"/>
</dbReference>
<comment type="caution">
    <text evidence="1">The sequence shown here is derived from an EMBL/GenBank/DDBJ whole genome shotgun (WGS) entry which is preliminary data.</text>
</comment>